<reference evidence="1 2" key="1">
    <citation type="submission" date="2024-07" db="EMBL/GenBank/DDBJ databases">
        <title>Draft sequence of the Neodothiora populina.</title>
        <authorList>
            <person name="Drown D.D."/>
            <person name="Schuette U.S."/>
            <person name="Buechlein A.B."/>
            <person name="Rusch D.R."/>
            <person name="Winton L.W."/>
            <person name="Adams G.A."/>
        </authorList>
    </citation>
    <scope>NUCLEOTIDE SEQUENCE [LARGE SCALE GENOMIC DNA]</scope>
    <source>
        <strain evidence="1 2">CPC 39397</strain>
    </source>
</reference>
<dbReference type="Proteomes" id="UP001562354">
    <property type="component" value="Unassembled WGS sequence"/>
</dbReference>
<dbReference type="InterPro" id="IPR050778">
    <property type="entry name" value="Cueball_EGF_LRP_Nidogen"/>
</dbReference>
<accession>A0ABR3PM50</accession>
<dbReference type="PANTHER" id="PTHR46513">
    <property type="entry name" value="VITELLOGENIN RECEPTOR-LIKE PROTEIN-RELATED-RELATED"/>
    <property type="match status" value="1"/>
</dbReference>
<protein>
    <recommendedName>
        <fullName evidence="3">3-hydroxyacyl-CoA dehydrogenase</fullName>
    </recommendedName>
</protein>
<evidence type="ECO:0000313" key="1">
    <source>
        <dbReference type="EMBL" id="KAL1310585.1"/>
    </source>
</evidence>
<proteinExistence type="predicted"/>
<name>A0ABR3PM50_9PEZI</name>
<dbReference type="InterPro" id="IPR000033">
    <property type="entry name" value="LDLR_classB_rpt"/>
</dbReference>
<comment type="caution">
    <text evidence="1">The sequence shown here is derived from an EMBL/GenBank/DDBJ whole genome shotgun (WGS) entry which is preliminary data.</text>
</comment>
<dbReference type="PANTHER" id="PTHR46513:SF13">
    <property type="entry name" value="EGF-LIKE DOMAIN-CONTAINING PROTEIN"/>
    <property type="match status" value="1"/>
</dbReference>
<gene>
    <name evidence="1" type="ORF">AAFC00_000862</name>
</gene>
<dbReference type="SUPFAM" id="SSF63825">
    <property type="entry name" value="YWTD domain"/>
    <property type="match status" value="1"/>
</dbReference>
<organism evidence="1 2">
    <name type="scientific">Neodothiora populina</name>
    <dbReference type="NCBI Taxonomy" id="2781224"/>
    <lineage>
        <taxon>Eukaryota</taxon>
        <taxon>Fungi</taxon>
        <taxon>Dikarya</taxon>
        <taxon>Ascomycota</taxon>
        <taxon>Pezizomycotina</taxon>
        <taxon>Dothideomycetes</taxon>
        <taxon>Dothideomycetidae</taxon>
        <taxon>Dothideales</taxon>
        <taxon>Dothioraceae</taxon>
        <taxon>Neodothiora</taxon>
    </lineage>
</organism>
<dbReference type="GeneID" id="95974565"/>
<dbReference type="RefSeq" id="XP_069203434.1">
    <property type="nucleotide sequence ID" value="XM_069347589.1"/>
</dbReference>
<dbReference type="SMART" id="SM00135">
    <property type="entry name" value="LY"/>
    <property type="match status" value="5"/>
</dbReference>
<dbReference type="SUPFAM" id="SSF101898">
    <property type="entry name" value="NHL repeat"/>
    <property type="match status" value="1"/>
</dbReference>
<evidence type="ECO:0000313" key="2">
    <source>
        <dbReference type="Proteomes" id="UP001562354"/>
    </source>
</evidence>
<dbReference type="InterPro" id="IPR011042">
    <property type="entry name" value="6-blade_b-propeller_TolB-like"/>
</dbReference>
<dbReference type="EMBL" id="JBFMKM010000003">
    <property type="protein sequence ID" value="KAL1310585.1"/>
    <property type="molecule type" value="Genomic_DNA"/>
</dbReference>
<dbReference type="Gene3D" id="2.120.10.30">
    <property type="entry name" value="TolB, C-terminal domain"/>
    <property type="match status" value="2"/>
</dbReference>
<sequence>MSGRLFFLDIGQHHGPPPRGRILSANDDGTDLKVLVDNIKTAPDGLAIDSDRKHIWWTNMGNEIAKDGSSYAHDGFIQRCDIDGNNVQSIIPNGVTHTPKQCIIAPKSKKLYWCDREGMRVMRANLDGSNVEVLIVSGETEADMRDPRNWCVGVAVDETNKHLFWSQKGPSKGNKGRIFRAGLDVPEGQDPSSRKDVETLFDNLPEPIDLEFVEEQGLLYWTDRGSEDQGGNSVNRASIGPKASSASLTRTILVEQLHEGIGITLDLKRKRMFFGDLEGSLYVSDLDGKNERILLQGMGSTTGIAYVEEI</sequence>
<keyword evidence="2" id="KW-1185">Reference proteome</keyword>
<evidence type="ECO:0008006" key="3">
    <source>
        <dbReference type="Google" id="ProtNLM"/>
    </source>
</evidence>